<dbReference type="STRING" id="1619234.SAMN05421730_102919"/>
<dbReference type="CDD" id="cd01292">
    <property type="entry name" value="metallo-dependent_hydrolases"/>
    <property type="match status" value="1"/>
</dbReference>
<dbReference type="OrthoDB" id="9771932at2"/>
<proteinExistence type="predicted"/>
<evidence type="ECO:0000313" key="3">
    <source>
        <dbReference type="EMBL" id="SCP98937.1"/>
    </source>
</evidence>
<keyword evidence="4" id="KW-1185">Reference proteome</keyword>
<dbReference type="EMBL" id="FMKA01000029">
    <property type="protein sequence ID" value="SCP98937.1"/>
    <property type="molecule type" value="Genomic_DNA"/>
</dbReference>
<evidence type="ECO:0000313" key="4">
    <source>
        <dbReference type="Proteomes" id="UP000199315"/>
    </source>
</evidence>
<dbReference type="AlphaFoldDB" id="A0A1D3TXA9"/>
<dbReference type="InterPro" id="IPR006680">
    <property type="entry name" value="Amidohydro-rel"/>
</dbReference>
<dbReference type="InterPro" id="IPR032466">
    <property type="entry name" value="Metal_Hydrolase"/>
</dbReference>
<organism evidence="3 4">
    <name type="scientific">Anaerobium acetethylicum</name>
    <dbReference type="NCBI Taxonomy" id="1619234"/>
    <lineage>
        <taxon>Bacteria</taxon>
        <taxon>Bacillati</taxon>
        <taxon>Bacillota</taxon>
        <taxon>Clostridia</taxon>
        <taxon>Lachnospirales</taxon>
        <taxon>Lachnospiraceae</taxon>
        <taxon>Anaerobium</taxon>
    </lineage>
</organism>
<dbReference type="GO" id="GO:0016831">
    <property type="term" value="F:carboxy-lyase activity"/>
    <property type="evidence" value="ECO:0007669"/>
    <property type="project" value="InterPro"/>
</dbReference>
<dbReference type="GO" id="GO:0016787">
    <property type="term" value="F:hydrolase activity"/>
    <property type="evidence" value="ECO:0007669"/>
    <property type="project" value="UniProtKB-KW"/>
</dbReference>
<evidence type="ECO:0000256" key="1">
    <source>
        <dbReference type="ARBA" id="ARBA00023239"/>
    </source>
</evidence>
<sequence length="290" mass="33548">MVIDIHTHLWPFEKSNEAMKQYLTNRISEYEFTADGLLKSMENAGIDMSVISTLAFDSQMDNGQIDLFNRFIADTVKHSDGKLEGFCTINPFEKGAGKYLRKCIEEYEMKGLKLHCNIQEFYPNDPVLDSVYGIMQEYGLPILFHSGGIGVRPYKDVYGRPILHDETAIKFPELKIILGHAGRIWYDETAMLLRKHKNIYADISTNFGKTEETINYPIKKLLEITKGWAGNTEHLLFGSDFPFYGQTETMKNLKLMMKEHKEEIIVANEDIENIYIYNTQLFWDSLNLNK</sequence>
<accession>A0A1D3TXA9</accession>
<name>A0A1D3TXA9_9FIRM</name>
<dbReference type="PANTHER" id="PTHR21240">
    <property type="entry name" value="2-AMINO-3-CARBOXYLMUCONATE-6-SEMIALDEHYDE DECARBOXYLASE"/>
    <property type="match status" value="1"/>
</dbReference>
<gene>
    <name evidence="3" type="ORF">SAMN05421730_102919</name>
</gene>
<keyword evidence="3" id="KW-0378">Hydrolase</keyword>
<dbReference type="SUPFAM" id="SSF51556">
    <property type="entry name" value="Metallo-dependent hydrolases"/>
    <property type="match status" value="1"/>
</dbReference>
<feature type="domain" description="Amidohydrolase-related" evidence="2">
    <location>
        <begin position="3"/>
        <end position="258"/>
    </location>
</feature>
<keyword evidence="1" id="KW-0456">Lyase</keyword>
<dbReference type="Gene3D" id="3.20.20.140">
    <property type="entry name" value="Metal-dependent hydrolases"/>
    <property type="match status" value="1"/>
</dbReference>
<protein>
    <submittedName>
        <fullName evidence="3">Predicted metal-dependent hydrolase, TIM-barrel fold</fullName>
    </submittedName>
</protein>
<dbReference type="Pfam" id="PF04909">
    <property type="entry name" value="Amidohydro_2"/>
    <property type="match status" value="1"/>
</dbReference>
<evidence type="ECO:0000259" key="2">
    <source>
        <dbReference type="Pfam" id="PF04909"/>
    </source>
</evidence>
<dbReference type="Proteomes" id="UP000199315">
    <property type="component" value="Unassembled WGS sequence"/>
</dbReference>
<dbReference type="InterPro" id="IPR032465">
    <property type="entry name" value="ACMSD"/>
</dbReference>
<reference evidence="3 4" key="1">
    <citation type="submission" date="2016-09" db="EMBL/GenBank/DDBJ databases">
        <authorList>
            <person name="Capua I."/>
            <person name="De Benedictis P."/>
            <person name="Joannis T."/>
            <person name="Lombin L.H."/>
            <person name="Cattoli G."/>
        </authorList>
    </citation>
    <scope>NUCLEOTIDE SEQUENCE [LARGE SCALE GENOMIC DNA]</scope>
    <source>
        <strain evidence="3 4">GluBS11</strain>
    </source>
</reference>